<dbReference type="InterPro" id="IPR035965">
    <property type="entry name" value="PAS-like_dom_sf"/>
</dbReference>
<dbReference type="EMBL" id="VITO01000025">
    <property type="protein sequence ID" value="TWB17350.1"/>
    <property type="molecule type" value="Genomic_DNA"/>
</dbReference>
<dbReference type="GO" id="GO:0003677">
    <property type="term" value="F:DNA binding"/>
    <property type="evidence" value="ECO:0007669"/>
    <property type="project" value="InterPro"/>
</dbReference>
<dbReference type="PROSITE" id="PS50943">
    <property type="entry name" value="HTH_CROC1"/>
    <property type="match status" value="1"/>
</dbReference>
<comment type="caution">
    <text evidence="2">The sequence shown here is derived from an EMBL/GenBank/DDBJ whole genome shotgun (WGS) entry which is preliminary data.</text>
</comment>
<organism evidence="2 3">
    <name type="scientific">Nitrospirillum amazonense</name>
    <dbReference type="NCBI Taxonomy" id="28077"/>
    <lineage>
        <taxon>Bacteria</taxon>
        <taxon>Pseudomonadati</taxon>
        <taxon>Pseudomonadota</taxon>
        <taxon>Alphaproteobacteria</taxon>
        <taxon>Rhodospirillales</taxon>
        <taxon>Azospirillaceae</taxon>
        <taxon>Nitrospirillum</taxon>
    </lineage>
</organism>
<dbReference type="SMART" id="SM00530">
    <property type="entry name" value="HTH_XRE"/>
    <property type="match status" value="1"/>
</dbReference>
<feature type="domain" description="HTH cro/C1-type" evidence="1">
    <location>
        <begin position="31"/>
        <end position="85"/>
    </location>
</feature>
<dbReference type="CDD" id="cd00093">
    <property type="entry name" value="HTH_XRE"/>
    <property type="match status" value="1"/>
</dbReference>
<dbReference type="Gene3D" id="1.10.260.40">
    <property type="entry name" value="lambda repressor-like DNA-binding domains"/>
    <property type="match status" value="1"/>
</dbReference>
<gene>
    <name evidence="2" type="ORF">FBZ88_12518</name>
</gene>
<sequence>MASITAAVGTAIGTAVGTLPRVAGPHLGQSLRLWRTLRRVKQSHAGELLGVSQATVSRWESGTLVPDGDEQAAIRQLLQAGLDSAADRELARLVNNSAGSVHLVCDLTHRLLALSAGRERDFGRPRADVLGTSLWPYASDEIRAAEATLADLGWFQPSPPALELTTRANRSSEVRIFASRFRWVRFQLSDGSFARLVDTIAYERPGPVA</sequence>
<dbReference type="Proteomes" id="UP000316545">
    <property type="component" value="Unassembled WGS sequence"/>
</dbReference>
<keyword evidence="3" id="KW-1185">Reference proteome</keyword>
<protein>
    <submittedName>
        <fullName evidence="2">Xre family transcriptional regulator</fullName>
    </submittedName>
</protein>
<dbReference type="SUPFAM" id="SSF47413">
    <property type="entry name" value="lambda repressor-like DNA-binding domains"/>
    <property type="match status" value="1"/>
</dbReference>
<name>A0A560F6V5_9PROT</name>
<dbReference type="AlphaFoldDB" id="A0A560F6V5"/>
<dbReference type="RefSeq" id="WP_145619908.1">
    <property type="nucleotide sequence ID" value="NZ_JAYNFR010000031.1"/>
</dbReference>
<accession>A0A560F6V5</accession>
<dbReference type="InterPro" id="IPR001387">
    <property type="entry name" value="Cro/C1-type_HTH"/>
</dbReference>
<dbReference type="Pfam" id="PF13560">
    <property type="entry name" value="HTH_31"/>
    <property type="match status" value="1"/>
</dbReference>
<evidence type="ECO:0000313" key="3">
    <source>
        <dbReference type="Proteomes" id="UP000316545"/>
    </source>
</evidence>
<proteinExistence type="predicted"/>
<dbReference type="SUPFAM" id="SSF55785">
    <property type="entry name" value="PYP-like sensor domain (PAS domain)"/>
    <property type="match status" value="1"/>
</dbReference>
<evidence type="ECO:0000259" key="1">
    <source>
        <dbReference type="PROSITE" id="PS50943"/>
    </source>
</evidence>
<evidence type="ECO:0000313" key="2">
    <source>
        <dbReference type="EMBL" id="TWB17350.1"/>
    </source>
</evidence>
<reference evidence="2 3" key="1">
    <citation type="submission" date="2019-06" db="EMBL/GenBank/DDBJ databases">
        <title>Genomic Encyclopedia of Type Strains, Phase IV (KMG-V): Genome sequencing to study the core and pangenomes of soil and plant-associated prokaryotes.</title>
        <authorList>
            <person name="Whitman W."/>
        </authorList>
    </citation>
    <scope>NUCLEOTIDE SEQUENCE [LARGE SCALE GENOMIC DNA]</scope>
    <source>
        <strain evidence="2 3">BR 11865</strain>
    </source>
</reference>
<dbReference type="InterPro" id="IPR010982">
    <property type="entry name" value="Lambda_DNA-bd_dom_sf"/>
</dbReference>